<dbReference type="RefSeq" id="WP_115086998.1">
    <property type="nucleotide sequence ID" value="NZ_CBCSFG010000014.1"/>
</dbReference>
<evidence type="ECO:0000313" key="3">
    <source>
        <dbReference type="Proteomes" id="UP000255177"/>
    </source>
</evidence>
<protein>
    <submittedName>
        <fullName evidence="2">Uncharacterized protein</fullName>
    </submittedName>
</protein>
<name>A0A380T0G8_9PSED</name>
<accession>A0A380T0G8</accession>
<feature type="region of interest" description="Disordered" evidence="1">
    <location>
        <begin position="27"/>
        <end position="67"/>
    </location>
</feature>
<evidence type="ECO:0000256" key="1">
    <source>
        <dbReference type="SAM" id="MobiDB-lite"/>
    </source>
</evidence>
<organism evidence="2 3">
    <name type="scientific">Pseudomonas wadenswilerensis</name>
    <dbReference type="NCBI Taxonomy" id="1785161"/>
    <lineage>
        <taxon>Bacteria</taxon>
        <taxon>Pseudomonadati</taxon>
        <taxon>Pseudomonadota</taxon>
        <taxon>Gammaproteobacteria</taxon>
        <taxon>Pseudomonadales</taxon>
        <taxon>Pseudomonadaceae</taxon>
        <taxon>Pseudomonas</taxon>
    </lineage>
</organism>
<dbReference type="Proteomes" id="UP000255177">
    <property type="component" value="Unassembled WGS sequence"/>
</dbReference>
<dbReference type="AlphaFoldDB" id="A0A380T0G8"/>
<reference evidence="3" key="1">
    <citation type="submission" date="2018-07" db="EMBL/GenBank/DDBJ databases">
        <authorList>
            <person name="Blom J."/>
        </authorList>
    </citation>
    <scope>NUCLEOTIDE SEQUENCE [LARGE SCALE GENOMIC DNA]</scope>
    <source>
        <strain evidence="3">CCOS 864</strain>
    </source>
</reference>
<sequence>MNDDDLDIHEPEHDHLLDHDFAEDDYEAQEEVNPLFDPQDDDEPNASDCAGDDDAFWDEGVDTLDDL</sequence>
<evidence type="ECO:0000313" key="2">
    <source>
        <dbReference type="EMBL" id="SUQ63475.1"/>
    </source>
</evidence>
<keyword evidence="3" id="KW-1185">Reference proteome</keyword>
<proteinExistence type="predicted"/>
<feature type="compositionally biased region" description="Acidic residues" evidence="1">
    <location>
        <begin position="38"/>
        <end position="67"/>
    </location>
</feature>
<gene>
    <name evidence="2" type="ORF">CCOS864_02926</name>
</gene>
<dbReference type="EMBL" id="UIDD01000007">
    <property type="protein sequence ID" value="SUQ63475.1"/>
    <property type="molecule type" value="Genomic_DNA"/>
</dbReference>